<gene>
    <name evidence="1" type="ORF">JOB18_007475</name>
</gene>
<keyword evidence="2" id="KW-1185">Reference proteome</keyword>
<sequence length="157" mass="16776">MLTSQLVVAQTVLLYKQDLSTQTVQNTSREGANSCCDSVKEHNVSVLHHQRHLKATKYSTEAKAQEQAGSVSVVSSTGPRDILQQSSDCDAVVSLSCPDKLCTNDDCQGVRAQDFHLPMFAKIIGSNHGPVLAQLVAQTNAVGVMNGLPLAKSLPNC</sequence>
<evidence type="ECO:0000313" key="2">
    <source>
        <dbReference type="Proteomes" id="UP000693946"/>
    </source>
</evidence>
<name>A0AAV6QSM9_SOLSE</name>
<protein>
    <submittedName>
        <fullName evidence="1">Uncharacterized protein</fullName>
    </submittedName>
</protein>
<proteinExistence type="predicted"/>
<evidence type="ECO:0000313" key="1">
    <source>
        <dbReference type="EMBL" id="KAG7495892.1"/>
    </source>
</evidence>
<accession>A0AAV6QSM9</accession>
<dbReference type="AlphaFoldDB" id="A0AAV6QSM9"/>
<dbReference type="EMBL" id="JAGKHQ010000015">
    <property type="protein sequence ID" value="KAG7495892.1"/>
    <property type="molecule type" value="Genomic_DNA"/>
</dbReference>
<dbReference type="Proteomes" id="UP000693946">
    <property type="component" value="Linkage Group LG3"/>
</dbReference>
<organism evidence="1 2">
    <name type="scientific">Solea senegalensis</name>
    <name type="common">Senegalese sole</name>
    <dbReference type="NCBI Taxonomy" id="28829"/>
    <lineage>
        <taxon>Eukaryota</taxon>
        <taxon>Metazoa</taxon>
        <taxon>Chordata</taxon>
        <taxon>Craniata</taxon>
        <taxon>Vertebrata</taxon>
        <taxon>Euteleostomi</taxon>
        <taxon>Actinopterygii</taxon>
        <taxon>Neopterygii</taxon>
        <taxon>Teleostei</taxon>
        <taxon>Neoteleostei</taxon>
        <taxon>Acanthomorphata</taxon>
        <taxon>Carangaria</taxon>
        <taxon>Pleuronectiformes</taxon>
        <taxon>Pleuronectoidei</taxon>
        <taxon>Soleidae</taxon>
        <taxon>Solea</taxon>
    </lineage>
</organism>
<comment type="caution">
    <text evidence="1">The sequence shown here is derived from an EMBL/GenBank/DDBJ whole genome shotgun (WGS) entry which is preliminary data.</text>
</comment>
<reference evidence="1 2" key="1">
    <citation type="journal article" date="2021" name="Sci. Rep.">
        <title>Chromosome anchoring in Senegalese sole (Solea senegalensis) reveals sex-associated markers and genome rearrangements in flatfish.</title>
        <authorList>
            <person name="Guerrero-Cozar I."/>
            <person name="Gomez-Garrido J."/>
            <person name="Berbel C."/>
            <person name="Martinez-Blanch J.F."/>
            <person name="Alioto T."/>
            <person name="Claros M.G."/>
            <person name="Gagnaire P.A."/>
            <person name="Manchado M."/>
        </authorList>
    </citation>
    <scope>NUCLEOTIDE SEQUENCE [LARGE SCALE GENOMIC DNA]</scope>
    <source>
        <strain evidence="1">Sse05_10M</strain>
    </source>
</reference>